<dbReference type="GeneID" id="123409680"/>
<accession>F2CPU3</accession>
<keyword evidence="1" id="KW-1133">Transmembrane helix</keyword>
<dbReference type="KEGG" id="hvg:123409680"/>
<dbReference type="Gramene" id="HORVU.MOREX.r3.7HG0749250.1">
    <property type="protein sequence ID" value="HORVU.MOREX.r3.7HG0749250.1"/>
    <property type="gene ID" value="HORVU.MOREX.r3.7HG0749250"/>
</dbReference>
<protein>
    <submittedName>
        <fullName evidence="2">Predicted protein</fullName>
    </submittedName>
</protein>
<dbReference type="PANTHER" id="PTHR31170:SF18">
    <property type="entry name" value="(WILD MALAYSIAN BANANA) HYPOTHETICAL PROTEIN"/>
    <property type="match status" value="1"/>
</dbReference>
<dbReference type="EnsemblPlants" id="HORVU.MOREX.r3.7HG0749250.1">
    <property type="protein sequence ID" value="HORVU.MOREX.r3.7HG0749250.1"/>
    <property type="gene ID" value="HORVU.MOREX.r3.7HG0749250"/>
</dbReference>
<organism evidence="2">
    <name type="scientific">Hordeum vulgare subsp. vulgare</name>
    <name type="common">Domesticated barley</name>
    <dbReference type="NCBI Taxonomy" id="112509"/>
    <lineage>
        <taxon>Eukaryota</taxon>
        <taxon>Viridiplantae</taxon>
        <taxon>Streptophyta</taxon>
        <taxon>Embryophyta</taxon>
        <taxon>Tracheophyta</taxon>
        <taxon>Spermatophyta</taxon>
        <taxon>Magnoliopsida</taxon>
        <taxon>Liliopsida</taxon>
        <taxon>Poales</taxon>
        <taxon>Poaceae</taxon>
        <taxon>BOP clade</taxon>
        <taxon>Pooideae</taxon>
        <taxon>Triticodae</taxon>
        <taxon>Triticeae</taxon>
        <taxon>Hordeinae</taxon>
        <taxon>Hordeum</taxon>
    </lineage>
</organism>
<dbReference type="RefSeq" id="XP_044958484.1">
    <property type="nucleotide sequence ID" value="XM_045102549.1"/>
</dbReference>
<reference evidence="2" key="1">
    <citation type="journal article" date="2011" name="Plant Physiol.">
        <title>Comprehensive sequence analysis of 24,783 barley full-length cDNAs derived from 12 clone libraries.</title>
        <authorList>
            <person name="Matsumoto T."/>
            <person name="Tanaka T."/>
            <person name="Sakai H."/>
            <person name="Amano N."/>
            <person name="Kanamori H."/>
            <person name="Kurita K."/>
            <person name="Kikuta A."/>
            <person name="Kamiya K."/>
            <person name="Yamamoto M."/>
            <person name="Ikawa H."/>
            <person name="Fujii N."/>
            <person name="Hori K."/>
            <person name="Itoh T."/>
            <person name="Sato K."/>
        </authorList>
    </citation>
    <scope>NUCLEOTIDE SEQUENCE</scope>
    <source>
        <tissue evidence="2">Shoot</tissue>
    </source>
</reference>
<keyword evidence="4" id="KW-1185">Reference proteome</keyword>
<dbReference type="PANTHER" id="PTHR31170">
    <property type="entry name" value="BNAC04G53230D PROTEIN"/>
    <property type="match status" value="1"/>
</dbReference>
<evidence type="ECO:0000313" key="4">
    <source>
        <dbReference type="Proteomes" id="UP000011116"/>
    </source>
</evidence>
<proteinExistence type="evidence at transcript level"/>
<evidence type="ECO:0000256" key="1">
    <source>
        <dbReference type="SAM" id="Phobius"/>
    </source>
</evidence>
<name>F2CPU3_HORVV</name>
<dbReference type="Gramene" id="HORVU.MOREX.r2.7HG0621590.1">
    <property type="protein sequence ID" value="HORVU.MOREX.r2.7HG0621590.1"/>
    <property type="gene ID" value="HORVU.MOREX.r2.7HG0621590"/>
</dbReference>
<dbReference type="InterPro" id="IPR004158">
    <property type="entry name" value="DUF247_pln"/>
</dbReference>
<reference evidence="3" key="3">
    <citation type="submission" date="2020-10" db="EMBL/GenBank/DDBJ databases">
        <authorList>
            <person name="Scholz U."/>
            <person name="Mascher M."/>
            <person name="Fiebig A."/>
        </authorList>
    </citation>
    <scope>NUCLEOTIDE SEQUENCE [LARGE SCALE GENOMIC DNA]</scope>
    <source>
        <strain evidence="3">cv. Morex</strain>
    </source>
</reference>
<dbReference type="OrthoDB" id="1846188at2759"/>
<dbReference type="Pfam" id="PF03140">
    <property type="entry name" value="DUF247"/>
    <property type="match status" value="1"/>
</dbReference>
<sequence length="449" mass="51393">MEMRPECVSVTGEEKHTCSCMVDVEKMVADENPDSGRLEAERWEAQSIYLVPEWLKGNNSKEYRPQLVSLGPFHHGDPNLLPMEEHKRRSLVQLIKRSKKPLQDFITAVDDVVQELQGAYGMDLDVKWRNDKRSFVDMMLTDGCFVLEIISNHFLDYKSHDPVFSKRAIDRIGSIIQSDMLLIENQLPLLLLKKILGVLLPPDYLQVEMDTKINLMVLEFLGREDEDLDMVNTRLRHHPLDLYHGCLTYKEGATEGPEEESTVNDYEPMPSALEIHEAGIKFRKSNSDTLLDVHFDMKRGVLTMPVMMLFDSTESLYLNLMAFERLHVGAGEVVTSYVICMDDMIVSARDVAMLRSNDVLVNMLGCDEEAAKLFNGTLSRGQLLGSCDDLRQVQYNVKAYCGKSWHKWRATLMRTHIRNPWAFISLVAATILLICTLLQTIYTMKQNKP</sequence>
<reference evidence="3" key="4">
    <citation type="submission" date="2022-01" db="UniProtKB">
        <authorList>
            <consortium name="EnsemblPlants"/>
        </authorList>
    </citation>
    <scope>IDENTIFICATION</scope>
    <source>
        <strain evidence="3">subsp. vulgare</strain>
    </source>
</reference>
<dbReference type="AlphaFoldDB" id="F2CPU3"/>
<evidence type="ECO:0000313" key="2">
    <source>
        <dbReference type="EMBL" id="BAJ84864.1"/>
    </source>
</evidence>
<dbReference type="EMBL" id="AK353645">
    <property type="protein sequence ID" value="BAJ84864.1"/>
    <property type="molecule type" value="mRNA"/>
</dbReference>
<dbReference type="Proteomes" id="UP000011116">
    <property type="component" value="Chromosome 7H"/>
</dbReference>
<gene>
    <name evidence="3" type="primary">LOC123409680</name>
</gene>
<keyword evidence="1" id="KW-0472">Membrane</keyword>
<evidence type="ECO:0000313" key="3">
    <source>
        <dbReference type="EnsemblPlants" id="HORVU.MOREX.r3.7HG0749250.1"/>
    </source>
</evidence>
<feature type="transmembrane region" description="Helical" evidence="1">
    <location>
        <begin position="421"/>
        <end position="442"/>
    </location>
</feature>
<reference evidence="4" key="2">
    <citation type="journal article" date="2012" name="Nature">
        <title>A physical, genetic and functional sequence assembly of the barley genome.</title>
        <authorList>
            <consortium name="The International Barley Genome Sequencing Consortium"/>
            <person name="Mayer K.F."/>
            <person name="Waugh R."/>
            <person name="Brown J.W."/>
            <person name="Schulman A."/>
            <person name="Langridge P."/>
            <person name="Platzer M."/>
            <person name="Fincher G.B."/>
            <person name="Muehlbauer G.J."/>
            <person name="Sato K."/>
            <person name="Close T.J."/>
            <person name="Wise R.P."/>
            <person name="Stein N."/>
        </authorList>
    </citation>
    <scope>NUCLEOTIDE SEQUENCE [LARGE SCALE GENOMIC DNA]</scope>
    <source>
        <strain evidence="4">cv. Morex</strain>
    </source>
</reference>
<keyword evidence="1" id="KW-0812">Transmembrane</keyword>